<dbReference type="Gene3D" id="3.40.50.12710">
    <property type="match status" value="1"/>
</dbReference>
<dbReference type="Pfam" id="PF02636">
    <property type="entry name" value="Methyltransf_28"/>
    <property type="match status" value="1"/>
</dbReference>
<proteinExistence type="predicted"/>
<dbReference type="InterPro" id="IPR003788">
    <property type="entry name" value="NDUFAF7"/>
</dbReference>
<dbReference type="EMBL" id="FUXL01000004">
    <property type="protein sequence ID" value="SJZ95193.1"/>
    <property type="molecule type" value="Genomic_DNA"/>
</dbReference>
<keyword evidence="1 3" id="KW-0489">Methyltransferase</keyword>
<evidence type="ECO:0000256" key="2">
    <source>
        <dbReference type="ARBA" id="ARBA00022679"/>
    </source>
</evidence>
<evidence type="ECO:0000256" key="1">
    <source>
        <dbReference type="ARBA" id="ARBA00022603"/>
    </source>
</evidence>
<dbReference type="GO" id="GO:0035243">
    <property type="term" value="F:protein-arginine omega-N symmetric methyltransferase activity"/>
    <property type="evidence" value="ECO:0007669"/>
    <property type="project" value="TreeGrafter"/>
</dbReference>
<dbReference type="STRING" id="1365950.SAMN05428963_104169"/>
<dbReference type="OrthoDB" id="9794208at2"/>
<keyword evidence="2 3" id="KW-0808">Transferase</keyword>
<sequence length="369" mass="39051">MTPLGQRIAALIDEQGPISLETYWSMALYDRQGGYYMARMPFGREGDFITAPEISQMFGELLGAWMVAAWRGLGAPAPFIFAEIGPGRGTLMADMLRTARKLEPDFAKAARVHMIEVSDRLADVQMATLDRLDLPVSRVRALGELPEGPLLLVGNELFDALPIRQFIHDGSEWREQRIGRSQDGLAFVACPLDTEDAAWLTALPGLPPPSAGTILEMSPARTALAHSVARRLAAASGAALFIDYGHGGLAYGDTFQAISRHERADPLAEPGEADLTSHVEFGSLARAMQAGGLAVAPLANQGDFLLSLGLLERAGALGAGRSAAEQAAIVAAAERLAGSAAGQMGSIFKVLAAASRPLPLPPFIKTGAD</sequence>
<gene>
    <name evidence="3" type="ORF">SAMN05428963_104169</name>
</gene>
<accession>A0A1T4PUH7</accession>
<dbReference type="PANTHER" id="PTHR12049">
    <property type="entry name" value="PROTEIN ARGININE METHYLTRANSFERASE NDUFAF7, MITOCHONDRIAL"/>
    <property type="match status" value="1"/>
</dbReference>
<dbReference type="PANTHER" id="PTHR12049:SF7">
    <property type="entry name" value="PROTEIN ARGININE METHYLTRANSFERASE NDUFAF7, MITOCHONDRIAL"/>
    <property type="match status" value="1"/>
</dbReference>
<dbReference type="InterPro" id="IPR029063">
    <property type="entry name" value="SAM-dependent_MTases_sf"/>
</dbReference>
<dbReference type="SUPFAM" id="SSF53335">
    <property type="entry name" value="S-adenosyl-L-methionine-dependent methyltransferases"/>
    <property type="match status" value="1"/>
</dbReference>
<dbReference type="GO" id="GO:0032259">
    <property type="term" value="P:methylation"/>
    <property type="evidence" value="ECO:0007669"/>
    <property type="project" value="UniProtKB-KW"/>
</dbReference>
<protein>
    <submittedName>
        <fullName evidence="3">SAM-dependent methyltransferase, MidA family</fullName>
    </submittedName>
</protein>
<dbReference type="AlphaFoldDB" id="A0A1T4PUH7"/>
<reference evidence="3 4" key="1">
    <citation type="submission" date="2017-02" db="EMBL/GenBank/DDBJ databases">
        <authorList>
            <person name="Peterson S.W."/>
        </authorList>
    </citation>
    <scope>NUCLEOTIDE SEQUENCE [LARGE SCALE GENOMIC DNA]</scope>
    <source>
        <strain evidence="3 4">USBA 369</strain>
    </source>
</reference>
<evidence type="ECO:0000313" key="4">
    <source>
        <dbReference type="Proteomes" id="UP000190135"/>
    </source>
</evidence>
<evidence type="ECO:0000313" key="3">
    <source>
        <dbReference type="EMBL" id="SJZ95193.1"/>
    </source>
</evidence>
<dbReference type="Proteomes" id="UP000190135">
    <property type="component" value="Unassembled WGS sequence"/>
</dbReference>
<keyword evidence="4" id="KW-1185">Reference proteome</keyword>
<dbReference type="RefSeq" id="WP_078707703.1">
    <property type="nucleotide sequence ID" value="NZ_FUXL01000004.1"/>
</dbReference>
<dbReference type="InterPro" id="IPR038375">
    <property type="entry name" value="NDUFAF7_sf"/>
</dbReference>
<name>A0A1T4PUH7_9HYPH</name>
<organism evidence="3 4">
    <name type="scientific">Consotaella salsifontis</name>
    <dbReference type="NCBI Taxonomy" id="1365950"/>
    <lineage>
        <taxon>Bacteria</taxon>
        <taxon>Pseudomonadati</taxon>
        <taxon>Pseudomonadota</taxon>
        <taxon>Alphaproteobacteria</taxon>
        <taxon>Hyphomicrobiales</taxon>
        <taxon>Aurantimonadaceae</taxon>
        <taxon>Consotaella</taxon>
    </lineage>
</organism>